<gene>
    <name evidence="2" type="ORF">UH38_21830</name>
</gene>
<dbReference type="AlphaFoldDB" id="A0A0D8ZN39"/>
<evidence type="ECO:0000259" key="1">
    <source>
        <dbReference type="Pfam" id="PF01609"/>
    </source>
</evidence>
<evidence type="ECO:0000313" key="3">
    <source>
        <dbReference type="Proteomes" id="UP000032452"/>
    </source>
</evidence>
<dbReference type="OrthoDB" id="467750at2"/>
<protein>
    <submittedName>
        <fullName evidence="2">Transposase</fullName>
    </submittedName>
</protein>
<feature type="domain" description="Transposase IS4-like" evidence="1">
    <location>
        <begin position="19"/>
        <end position="159"/>
    </location>
</feature>
<sequence>MTGLFPPGKGGGEDVAYGYKGKGILIHTLTDGNGMPLTNCTTPANGSERDHVIPLLDSIKVKTTKPGRPRKRVQVLAADKGYDSKELRTTLRKRGIRPQLPKRIWKTKKNRGRPVKLSVPRFQQERCFAWFQRKYRRLVVRWERITACFNAFLSLATIHIWINKVLLLG</sequence>
<dbReference type="PATRIC" id="fig|1618023.3.peg.2675"/>
<accession>A0A0D8ZN39</accession>
<keyword evidence="3" id="KW-1185">Reference proteome</keyword>
<name>A0A0D8ZN39_9CYAN</name>
<evidence type="ECO:0000313" key="2">
    <source>
        <dbReference type="EMBL" id="KJH69762.1"/>
    </source>
</evidence>
<dbReference type="PANTHER" id="PTHR30007:SF1">
    <property type="entry name" value="BLR1914 PROTEIN"/>
    <property type="match status" value="1"/>
</dbReference>
<comment type="caution">
    <text evidence="2">The sequence shown here is derived from an EMBL/GenBank/DDBJ whole genome shotgun (WGS) entry which is preliminary data.</text>
</comment>
<dbReference type="GO" id="GO:0003677">
    <property type="term" value="F:DNA binding"/>
    <property type="evidence" value="ECO:0007669"/>
    <property type="project" value="InterPro"/>
</dbReference>
<dbReference type="GO" id="GO:0006313">
    <property type="term" value="P:DNA transposition"/>
    <property type="evidence" value="ECO:0007669"/>
    <property type="project" value="InterPro"/>
</dbReference>
<dbReference type="PANTHER" id="PTHR30007">
    <property type="entry name" value="PHP DOMAIN PROTEIN"/>
    <property type="match status" value="1"/>
</dbReference>
<proteinExistence type="predicted"/>
<organism evidence="2 3">
    <name type="scientific">Aliterella atlantica CENA595</name>
    <dbReference type="NCBI Taxonomy" id="1618023"/>
    <lineage>
        <taxon>Bacteria</taxon>
        <taxon>Bacillati</taxon>
        <taxon>Cyanobacteriota</taxon>
        <taxon>Cyanophyceae</taxon>
        <taxon>Chroococcidiopsidales</taxon>
        <taxon>Aliterellaceae</taxon>
        <taxon>Aliterella</taxon>
    </lineage>
</organism>
<dbReference type="InterPro" id="IPR002559">
    <property type="entry name" value="Transposase_11"/>
</dbReference>
<dbReference type="Proteomes" id="UP000032452">
    <property type="component" value="Unassembled WGS sequence"/>
</dbReference>
<dbReference type="GO" id="GO:0004803">
    <property type="term" value="F:transposase activity"/>
    <property type="evidence" value="ECO:0007669"/>
    <property type="project" value="InterPro"/>
</dbReference>
<reference evidence="2 3" key="1">
    <citation type="submission" date="2015-02" db="EMBL/GenBank/DDBJ databases">
        <title>Draft genome of a novel marine cyanobacterium (Chroococcales) isolated from South Atlantic Ocean.</title>
        <authorList>
            <person name="Rigonato J."/>
            <person name="Alvarenga D.O."/>
            <person name="Branco L.H."/>
            <person name="Varani A.M."/>
            <person name="Brandini F.P."/>
            <person name="Fiore M.F."/>
        </authorList>
    </citation>
    <scope>NUCLEOTIDE SEQUENCE [LARGE SCALE GENOMIC DNA]</scope>
    <source>
        <strain evidence="2 3">CENA595</strain>
    </source>
</reference>
<dbReference type="EMBL" id="JYON01000034">
    <property type="protein sequence ID" value="KJH69762.1"/>
    <property type="molecule type" value="Genomic_DNA"/>
</dbReference>
<dbReference type="STRING" id="1618023.UH38_21830"/>
<dbReference type="Pfam" id="PF01609">
    <property type="entry name" value="DDE_Tnp_1"/>
    <property type="match status" value="1"/>
</dbReference>